<keyword evidence="2" id="KW-1185">Reference proteome</keyword>
<organism evidence="1 2">
    <name type="scientific">Vairimorpha necatrix</name>
    <dbReference type="NCBI Taxonomy" id="6039"/>
    <lineage>
        <taxon>Eukaryota</taxon>
        <taxon>Fungi</taxon>
        <taxon>Fungi incertae sedis</taxon>
        <taxon>Microsporidia</taxon>
        <taxon>Nosematidae</taxon>
        <taxon>Vairimorpha</taxon>
    </lineage>
</organism>
<accession>A0AAX4JDE9</accession>
<dbReference type="Gene3D" id="2.20.25.10">
    <property type="match status" value="1"/>
</dbReference>
<gene>
    <name evidence="1" type="ORF">VNE69_07051</name>
</gene>
<dbReference type="KEGG" id="vnx:VNE69_07051"/>
<dbReference type="GO" id="GO:0008168">
    <property type="term" value="F:methyltransferase activity"/>
    <property type="evidence" value="ECO:0007669"/>
    <property type="project" value="UniProtKB-KW"/>
</dbReference>
<dbReference type="AlphaFoldDB" id="A0AAX4JDE9"/>
<reference evidence="1" key="1">
    <citation type="journal article" date="2024" name="BMC Genomics">
        <title>Functional annotation of a divergent genome using sequence and structure-based similarity.</title>
        <authorList>
            <person name="Svedberg D."/>
            <person name="Winiger R.R."/>
            <person name="Berg A."/>
            <person name="Sharma H."/>
            <person name="Tellgren-Roth C."/>
            <person name="Debrunner-Vossbrinck B.A."/>
            <person name="Vossbrinck C.R."/>
            <person name="Barandun J."/>
        </authorList>
    </citation>
    <scope>NUCLEOTIDE SEQUENCE</scope>
    <source>
        <strain evidence="1">Illinois isolate</strain>
    </source>
</reference>
<sequence>MKIFVQSIFKCKKCPFSTKTSLKINEWEEVESNYKLENLRNLLLSNEGREFLEKLKLQFDILTQEDLENPLESENIRKVLLETNVVDGYLECDNCKIIYPIKDSILDTVDVIEPIK</sequence>
<dbReference type="Proteomes" id="UP001334084">
    <property type="component" value="Chromosome 7"/>
</dbReference>
<dbReference type="InterPro" id="IPR005651">
    <property type="entry name" value="Trm112-like"/>
</dbReference>
<dbReference type="GO" id="GO:0032259">
    <property type="term" value="P:methylation"/>
    <property type="evidence" value="ECO:0007669"/>
    <property type="project" value="UniProtKB-KW"/>
</dbReference>
<keyword evidence="1" id="KW-0808">Transferase</keyword>
<dbReference type="RefSeq" id="XP_065330127.1">
    <property type="nucleotide sequence ID" value="XM_065474055.1"/>
</dbReference>
<keyword evidence="1" id="KW-0489">Methyltransferase</keyword>
<dbReference type="Pfam" id="PF03966">
    <property type="entry name" value="Trm112p"/>
    <property type="match status" value="1"/>
</dbReference>
<name>A0AAX4JDE9_9MICR</name>
<evidence type="ECO:0000313" key="2">
    <source>
        <dbReference type="Proteomes" id="UP001334084"/>
    </source>
</evidence>
<dbReference type="GeneID" id="90541807"/>
<proteinExistence type="predicted"/>
<evidence type="ECO:0000313" key="1">
    <source>
        <dbReference type="EMBL" id="WUR03982.1"/>
    </source>
</evidence>
<protein>
    <submittedName>
        <fullName evidence="1">Multifunctional methyltransferase subunit TRM112</fullName>
    </submittedName>
</protein>
<dbReference type="EMBL" id="CP142732">
    <property type="protein sequence ID" value="WUR03982.1"/>
    <property type="molecule type" value="Genomic_DNA"/>
</dbReference>